<dbReference type="EMBL" id="CP163439">
    <property type="protein sequence ID" value="XDQ36003.1"/>
    <property type="molecule type" value="Genomic_DNA"/>
</dbReference>
<sequence>MSTARGPLHSRAWLRGLVLLLVLLVPGAHTQAHAVPMASVANGANGPSGTSGTSGELAEHDVLDPVLRPPARPDRRTTVRLRPAPLPKSAPSGVRACPPRPAPPRPPYVPHILRTVVLRC</sequence>
<evidence type="ECO:0000256" key="2">
    <source>
        <dbReference type="SAM" id="SignalP"/>
    </source>
</evidence>
<evidence type="ECO:0000256" key="1">
    <source>
        <dbReference type="SAM" id="MobiDB-lite"/>
    </source>
</evidence>
<name>A0AB39Q1S5_9ACTN</name>
<feature type="signal peptide" evidence="2">
    <location>
        <begin position="1"/>
        <end position="34"/>
    </location>
</feature>
<gene>
    <name evidence="3" type="ORF">AB5J49_23120</name>
</gene>
<feature type="chain" id="PRO_5044203018" description="Secreted protein" evidence="2">
    <location>
        <begin position="35"/>
        <end position="120"/>
    </location>
</feature>
<evidence type="ECO:0000313" key="3">
    <source>
        <dbReference type="EMBL" id="XDQ36003.1"/>
    </source>
</evidence>
<accession>A0AB39Q1S5</accession>
<reference evidence="3" key="1">
    <citation type="submission" date="2024-07" db="EMBL/GenBank/DDBJ databases">
        <authorList>
            <person name="Yu S.T."/>
        </authorList>
    </citation>
    <scope>NUCLEOTIDE SEQUENCE</scope>
    <source>
        <strain evidence="3">R28</strain>
    </source>
</reference>
<dbReference type="RefSeq" id="WP_369170523.1">
    <property type="nucleotide sequence ID" value="NZ_CP163439.1"/>
</dbReference>
<feature type="compositionally biased region" description="Polar residues" evidence="1">
    <location>
        <begin position="45"/>
        <end position="54"/>
    </location>
</feature>
<proteinExistence type="predicted"/>
<organism evidence="3">
    <name type="scientific">Streptomyces sp. R28</name>
    <dbReference type="NCBI Taxonomy" id="3238628"/>
    <lineage>
        <taxon>Bacteria</taxon>
        <taxon>Bacillati</taxon>
        <taxon>Actinomycetota</taxon>
        <taxon>Actinomycetes</taxon>
        <taxon>Kitasatosporales</taxon>
        <taxon>Streptomycetaceae</taxon>
        <taxon>Streptomyces</taxon>
    </lineage>
</organism>
<evidence type="ECO:0008006" key="4">
    <source>
        <dbReference type="Google" id="ProtNLM"/>
    </source>
</evidence>
<protein>
    <recommendedName>
        <fullName evidence="4">Secreted protein</fullName>
    </recommendedName>
</protein>
<keyword evidence="2" id="KW-0732">Signal</keyword>
<feature type="region of interest" description="Disordered" evidence="1">
    <location>
        <begin position="39"/>
        <end position="106"/>
    </location>
</feature>
<dbReference type="AlphaFoldDB" id="A0AB39Q1S5"/>